<dbReference type="PANTHER" id="PTHR46333">
    <property type="entry name" value="CYTOKINESIS PROTEIN 3"/>
    <property type="match status" value="1"/>
</dbReference>
<name>A0A9P3H9A9_9FUNG</name>
<proteinExistence type="predicted"/>
<evidence type="ECO:0000259" key="2">
    <source>
        <dbReference type="Pfam" id="PF01841"/>
    </source>
</evidence>
<evidence type="ECO:0000313" key="3">
    <source>
        <dbReference type="EMBL" id="GJJ72107.1"/>
    </source>
</evidence>
<feature type="region of interest" description="Disordered" evidence="1">
    <location>
        <begin position="1"/>
        <end position="209"/>
    </location>
</feature>
<feature type="compositionally biased region" description="Pro residues" evidence="1">
    <location>
        <begin position="293"/>
        <end position="310"/>
    </location>
</feature>
<accession>A0A9P3H9A9</accession>
<dbReference type="AlphaFoldDB" id="A0A9P3H9A9"/>
<sequence>MSYSVPRPAPRATTMYESSSSTPVPAPRPKSEAFSPPRRTLPPPPVPSIPDTTSSAPAPPRRPIPNAPEQSPTHKLAVPPKRTLPPPPTPPTTPPSSASDAPRRSTSSVPAARTTTATTTAPDRSMPSPPLAASRPSPAPRPASTYSLGRATSRPPSVASLTLPERPESPPPMPKLAVPPRRPVSLVPSAHTTTTETAPETSEDSVPELVKRPFSSVRAMAESLEAPVPGTEPPGRGLPSSAIKVMLDPTDRSPPIRPVPAPGAPPPTPPTRQRSTTVPWKQKALEAKALEPIPEPILTPTRRVPPPPPRSSTLPWKTKVEPSEPPTPKPAPAPLPARMPPPVHAPLVPVTEEPQQTEPSAPAKPRRFPTVPLPRAEPVVQPPALPSRPALPARPSAPVHERQPSPERPSLPARPGLPQRPALPQTQRPPALPKTERPPLPQSDRPSLPQRPTLPARSQTVPALLPSSTDDPEAYVALKKHAPAVTREFNGERLDLKHVDFSYIDEHARACPPSEEESIARLSYYLTSPFPGDQVAQLRSIFAWICFNITYDFHAAYGGGVRGDQRAEGVLRSKTSVCEGYSNLFFALSEQQGLGVSKVNGDAKGMGYKQESGKLGEGHAWNRVTINGEHLLIDSTWGGAMNNVPGQEIKAISEKKIINGYFLARPHRMIYTHWPTNKNDQCLDPPLPETIYRQLPTRKIGSWAAGVNLYGYSFNHSLYTDDDYFEVQLRAKKLPWAIAPSRLCVKLKWNSEEKPVSAIWTKEDEKYHYLTVKTFCPSAGAGELMVYGGPYDPNTENQRFDNIASIRVVNSGTGANYGEPITPYGAPGFTHSIAEPIKGPLQAGVPQKVCVHIYHVQDGVARPSQLMFYNAEDLPVMRRDGTCGRPEDVIPQTGPYTYETERAFHPGKYCISVWTGQSFVFLGAFEVV</sequence>
<dbReference type="SUPFAM" id="SSF54001">
    <property type="entry name" value="Cysteine proteinases"/>
    <property type="match status" value="1"/>
</dbReference>
<feature type="region of interest" description="Disordered" evidence="1">
    <location>
        <begin position="224"/>
        <end position="469"/>
    </location>
</feature>
<feature type="domain" description="Transglutaminase-like" evidence="2">
    <location>
        <begin position="533"/>
        <end position="628"/>
    </location>
</feature>
<protein>
    <recommendedName>
        <fullName evidence="2">Transglutaminase-like domain-containing protein</fullName>
    </recommendedName>
</protein>
<dbReference type="InterPro" id="IPR038765">
    <property type="entry name" value="Papain-like_cys_pep_sf"/>
</dbReference>
<dbReference type="PANTHER" id="PTHR46333:SF2">
    <property type="entry name" value="CYTOKINESIS PROTEIN 3"/>
    <property type="match status" value="1"/>
</dbReference>
<feature type="compositionally biased region" description="Polar residues" evidence="1">
    <location>
        <begin position="456"/>
        <end position="469"/>
    </location>
</feature>
<evidence type="ECO:0000313" key="4">
    <source>
        <dbReference type="Proteomes" id="UP000827284"/>
    </source>
</evidence>
<feature type="compositionally biased region" description="Low complexity" evidence="1">
    <location>
        <begin position="176"/>
        <end position="200"/>
    </location>
</feature>
<feature type="compositionally biased region" description="Pro residues" evidence="1">
    <location>
        <begin position="323"/>
        <end position="344"/>
    </location>
</feature>
<dbReference type="InterPro" id="IPR002931">
    <property type="entry name" value="Transglutaminase-like"/>
</dbReference>
<dbReference type="OrthoDB" id="6129702at2759"/>
<dbReference type="Pfam" id="PF01841">
    <property type="entry name" value="Transglut_core"/>
    <property type="match status" value="1"/>
</dbReference>
<reference evidence="3" key="2">
    <citation type="journal article" date="2022" name="Microbiol. Resour. Announc.">
        <title>Whole-Genome Sequence of Entomortierella parvispora E1425, a Mucoromycotan Fungus Associated with Burkholderiaceae-Related Endosymbiotic Bacteria.</title>
        <authorList>
            <person name="Herlambang A."/>
            <person name="Guo Y."/>
            <person name="Takashima Y."/>
            <person name="Narisawa K."/>
            <person name="Ohta H."/>
            <person name="Nishizawa T."/>
        </authorList>
    </citation>
    <scope>NUCLEOTIDE SEQUENCE</scope>
    <source>
        <strain evidence="3">E1425</strain>
    </source>
</reference>
<evidence type="ECO:0000256" key="1">
    <source>
        <dbReference type="SAM" id="MobiDB-lite"/>
    </source>
</evidence>
<comment type="caution">
    <text evidence="3">The sequence shown here is derived from an EMBL/GenBank/DDBJ whole genome shotgun (WGS) entry which is preliminary data.</text>
</comment>
<dbReference type="GO" id="GO:0005737">
    <property type="term" value="C:cytoplasm"/>
    <property type="evidence" value="ECO:0007669"/>
    <property type="project" value="TreeGrafter"/>
</dbReference>
<feature type="compositionally biased region" description="Low complexity" evidence="1">
    <location>
        <begin position="387"/>
        <end position="398"/>
    </location>
</feature>
<dbReference type="EMBL" id="BQFW01000006">
    <property type="protein sequence ID" value="GJJ72107.1"/>
    <property type="molecule type" value="Genomic_DNA"/>
</dbReference>
<dbReference type="InterPro" id="IPR052557">
    <property type="entry name" value="CAP/Cytokinesis_protein"/>
</dbReference>
<feature type="compositionally biased region" description="Pro residues" evidence="1">
    <location>
        <begin position="82"/>
        <end position="94"/>
    </location>
</feature>
<keyword evidence="4" id="KW-1185">Reference proteome</keyword>
<dbReference type="Proteomes" id="UP000827284">
    <property type="component" value="Unassembled WGS sequence"/>
</dbReference>
<gene>
    <name evidence="3" type="ORF">EMPS_04464</name>
</gene>
<feature type="compositionally biased region" description="Pro residues" evidence="1">
    <location>
        <begin position="255"/>
        <end position="270"/>
    </location>
</feature>
<dbReference type="Gene3D" id="3.10.620.30">
    <property type="match status" value="1"/>
</dbReference>
<feature type="compositionally biased region" description="Low complexity" evidence="1">
    <location>
        <begin position="95"/>
        <end position="136"/>
    </location>
</feature>
<feature type="compositionally biased region" description="Pro residues" evidence="1">
    <location>
        <begin position="39"/>
        <end position="48"/>
    </location>
</feature>
<reference evidence="3" key="1">
    <citation type="submission" date="2021-11" db="EMBL/GenBank/DDBJ databases">
        <authorList>
            <person name="Herlambang A."/>
            <person name="Guo Y."/>
            <person name="Takashima Y."/>
            <person name="Nishizawa T."/>
        </authorList>
    </citation>
    <scope>NUCLEOTIDE SEQUENCE</scope>
    <source>
        <strain evidence="3">E1425</strain>
    </source>
</reference>
<feature type="compositionally biased region" description="Pro residues" evidence="1">
    <location>
        <begin position="57"/>
        <end position="66"/>
    </location>
</feature>
<organism evidence="3 4">
    <name type="scientific">Entomortierella parvispora</name>
    <dbReference type="NCBI Taxonomy" id="205924"/>
    <lineage>
        <taxon>Eukaryota</taxon>
        <taxon>Fungi</taxon>
        <taxon>Fungi incertae sedis</taxon>
        <taxon>Mucoromycota</taxon>
        <taxon>Mortierellomycotina</taxon>
        <taxon>Mortierellomycetes</taxon>
        <taxon>Mortierellales</taxon>
        <taxon>Mortierellaceae</taxon>
        <taxon>Entomortierella</taxon>
    </lineage>
</organism>